<gene>
    <name evidence="2" type="ORF">DAY19_12420</name>
</gene>
<dbReference type="EMBL" id="QDKL01000003">
    <property type="protein sequence ID" value="RZF20784.1"/>
    <property type="molecule type" value="Genomic_DNA"/>
</dbReference>
<dbReference type="RefSeq" id="WP_115362943.1">
    <property type="nucleotide sequence ID" value="NZ_QDKL01000003.1"/>
</dbReference>
<comment type="caution">
    <text evidence="2">The sequence shown here is derived from an EMBL/GenBank/DDBJ whole genome shotgun (WGS) entry which is preliminary data.</text>
</comment>
<evidence type="ECO:0000313" key="3">
    <source>
        <dbReference type="Proteomes" id="UP000443582"/>
    </source>
</evidence>
<dbReference type="Proteomes" id="UP000443582">
    <property type="component" value="Unassembled WGS sequence"/>
</dbReference>
<accession>A0ABY0IGX8</accession>
<organism evidence="2 3">
    <name type="scientific">Halobacteriovorax vibrionivorans</name>
    <dbReference type="NCBI Taxonomy" id="2152716"/>
    <lineage>
        <taxon>Bacteria</taxon>
        <taxon>Pseudomonadati</taxon>
        <taxon>Bdellovibrionota</taxon>
        <taxon>Bacteriovoracia</taxon>
        <taxon>Bacteriovoracales</taxon>
        <taxon>Halobacteriovoraceae</taxon>
        <taxon>Halobacteriovorax</taxon>
    </lineage>
</organism>
<name>A0ABY0IGX8_9BACT</name>
<sequence>MRLILLPIRVVLDLFSREIEHPWSSKLTASRLVYRSKVISYFFATLICLIAVALTPFSPLMYKQQLLGQQQVDYGLKSFVEGDIKDFESFQEIGSKTLGFSSFTNLADGRFELIPSYEIRKVSSKTIFRPLVSLWDKKLSIKGSFKIASRFDLYELVKVAKNNLWFFSLYYPELDKSLELSIKDDKDYFYINQRASLELFQLISNAFLVDYKNIPKLMMKGHFQFLPYLQMKLELSKLLELTHDNYVDFIKSGDTIFVRKKDYSGENIIYRETFFSLSQLRPIVYKSVWDRHLDNDKSQAALSNALFFKARWGKKVEERYDIWIKESLFNPLFAFDFLNEVDQSKDYRRNFERYILGVYVESALSALESNQQDYIDTVRSALQRYSLVFKMALERKDIFYSKATIKGFNDILLGLKLKDKKPILEVKEKLK</sequence>
<proteinExistence type="predicted"/>
<evidence type="ECO:0000313" key="2">
    <source>
        <dbReference type="EMBL" id="RZF20784.1"/>
    </source>
</evidence>
<feature type="transmembrane region" description="Helical" evidence="1">
    <location>
        <begin position="38"/>
        <end position="62"/>
    </location>
</feature>
<evidence type="ECO:0000256" key="1">
    <source>
        <dbReference type="SAM" id="Phobius"/>
    </source>
</evidence>
<protein>
    <submittedName>
        <fullName evidence="2">Uncharacterized protein</fullName>
    </submittedName>
</protein>
<keyword evidence="1" id="KW-1133">Transmembrane helix</keyword>
<reference evidence="3" key="1">
    <citation type="journal article" date="2019" name="Int. J. Syst. Evol. Microbiol.">
        <title>Halobacteriovorax valvorus sp. nov., a novel prokaryotic predator isolated from coastal seawater of China.</title>
        <authorList>
            <person name="Chen M.-X."/>
        </authorList>
    </citation>
    <scope>NUCLEOTIDE SEQUENCE [LARGE SCALE GENOMIC DNA]</scope>
    <source>
        <strain evidence="3">BL9</strain>
    </source>
</reference>
<keyword evidence="1" id="KW-0812">Transmembrane</keyword>
<keyword evidence="1" id="KW-0472">Membrane</keyword>
<keyword evidence="3" id="KW-1185">Reference proteome</keyword>